<dbReference type="PANTHER" id="PTHR11550:SF0">
    <property type="entry name" value="CTP SYNTHASE-RELATED"/>
    <property type="match status" value="1"/>
</dbReference>
<dbReference type="NCBIfam" id="NF003792">
    <property type="entry name" value="PRK05380.1"/>
    <property type="match status" value="1"/>
</dbReference>
<dbReference type="GO" id="GO:0044210">
    <property type="term" value="P:'de novo' CTP biosynthetic process"/>
    <property type="evidence" value="ECO:0007669"/>
    <property type="project" value="UniProtKB-UniRule"/>
</dbReference>
<sequence>MYISTVLRWFIYWWFRFVVPKLVVVTGGVMSGVGKGVVVASIGRILRARGLSVNAVKIDPYINVDAGTMNPYAHGEVFVTYDGGETDLDLGHYERFLDVELPRRNNITSGQIYFSVIEKERRGDYLGQTVQLIPHVTDEIKRRVTEAAGGYDVTLVEIGGTVGDYEQLPFLEAVRQLRLEMGEDVVFIHVAWVPLLRVTNEFKTKPLQHSVAELRRYGIQPDAVVVRSEKPIDAGAVKKIALFAHVPQYAIFNSYDVDTTYRVPLILEQQGMGDFLVRRLRLASREPSYREWEEFLSKLSAPRYRAVVGMCGKYVELPDAYLSIVEALKHAGAALDVKPELVWINSVEVEKDPDRLGKLGLDAMVVLPGFGKRGTEGMIECVRHARVEKIPFLGICFGMQLAVVEFARNVLGLREANSTELDPETPHPVVHLAPEQKEVDVLGGSMILGNREVEIVPGTLAASLYGTNATVERHRHRYEINLSYLPKLSEAGLVVSGWRRDVRRVEIIELPGHPYFIATQFHPEFRSRPAKPRPVFLGLLKAALTSRR</sequence>
<dbReference type="InterPro" id="IPR004468">
    <property type="entry name" value="CTP_synthase"/>
</dbReference>
<feature type="binding site" evidence="11">
    <location>
        <position position="31"/>
    </location>
    <ligand>
        <name>UTP</name>
        <dbReference type="ChEBI" id="CHEBI:46398"/>
    </ligand>
</feature>
<dbReference type="InterPro" id="IPR017926">
    <property type="entry name" value="GATASE"/>
</dbReference>
<reference evidence="14 15" key="1">
    <citation type="journal article" date="2012" name="J. Bacteriol.">
        <title>Complete genome sequence of strain 1860, a crenarchaeon of the genus pyrobaculum able to grow with various electron acceptors.</title>
        <authorList>
            <person name="Mardanov A.V."/>
            <person name="Gumerov V.M."/>
            <person name="Slobodkina G.B."/>
            <person name="Beletsky A.V."/>
            <person name="Bonch-Osmolovskaya E.A."/>
            <person name="Ravin N.V."/>
            <person name="Skryabin K.G."/>
        </authorList>
    </citation>
    <scope>NUCLEOTIDE SEQUENCE [LARGE SCALE GENOMIC DNA]</scope>
    <source>
        <strain evidence="14 15">1860</strain>
    </source>
</reference>
<dbReference type="Pfam" id="PF06418">
    <property type="entry name" value="CTP_synth_N"/>
    <property type="match status" value="1"/>
</dbReference>
<feature type="active site" evidence="11">
    <location>
        <position position="524"/>
    </location>
</feature>
<comment type="pathway">
    <text evidence="1 11">Pyrimidine metabolism; CTP biosynthesis via de novo pathway; CTP from UDP: step 2/2.</text>
</comment>
<feature type="binding site" evidence="11">
    <location>
        <begin position="397"/>
        <end position="400"/>
    </location>
    <ligand>
        <name>L-glutamine</name>
        <dbReference type="ChEBI" id="CHEBI:58359"/>
    </ligand>
</feature>
<evidence type="ECO:0000256" key="5">
    <source>
        <dbReference type="ARBA" id="ARBA00022741"/>
    </source>
</evidence>
<evidence type="ECO:0000256" key="2">
    <source>
        <dbReference type="ARBA" id="ARBA00007533"/>
    </source>
</evidence>
<dbReference type="HAMAP" id="MF_01227">
    <property type="entry name" value="PyrG"/>
    <property type="match status" value="1"/>
</dbReference>
<dbReference type="Proteomes" id="UP000005867">
    <property type="component" value="Chromosome"/>
</dbReference>
<name>G7VHU5_9CREN</name>
<keyword evidence="7 11" id="KW-0460">Magnesium</keyword>
<keyword evidence="3 11" id="KW-0436">Ligase</keyword>
<feature type="active site" evidence="11">
    <location>
        <position position="522"/>
    </location>
</feature>
<accession>G7VHU5</accession>
<evidence type="ECO:0000256" key="3">
    <source>
        <dbReference type="ARBA" id="ARBA00022598"/>
    </source>
</evidence>
<feature type="binding site" evidence="11">
    <location>
        <begin position="203"/>
        <end position="208"/>
    </location>
    <ligand>
        <name>UTP</name>
        <dbReference type="ChEBI" id="CHEBI:46398"/>
    </ligand>
</feature>
<dbReference type="GO" id="GO:0046872">
    <property type="term" value="F:metal ion binding"/>
    <property type="evidence" value="ECO:0007669"/>
    <property type="project" value="UniProtKB-KW"/>
</dbReference>
<dbReference type="AlphaFoldDB" id="G7VHU5"/>
<protein>
    <recommendedName>
        <fullName evidence="11">CTP synthase</fullName>
        <ecNumber evidence="11">6.3.4.2</ecNumber>
    </recommendedName>
    <alternativeName>
        <fullName evidence="11">Cytidine 5'-triphosphate synthase</fullName>
    </alternativeName>
    <alternativeName>
        <fullName evidence="11">Cytidine triphosphate synthetase</fullName>
        <shortName evidence="11">CTP synthetase</shortName>
        <shortName evidence="11">CTPS</shortName>
    </alternativeName>
    <alternativeName>
        <fullName evidence="11">UTP--ammonia ligase</fullName>
    </alternativeName>
</protein>
<dbReference type="UniPathway" id="UPA00159">
    <property type="reaction ID" value="UER00277"/>
</dbReference>
<evidence type="ECO:0000256" key="10">
    <source>
        <dbReference type="ARBA" id="ARBA00047781"/>
    </source>
</evidence>
<organism evidence="14 15">
    <name type="scientific">Pyrobaculum ferrireducens</name>
    <dbReference type="NCBI Taxonomy" id="1104324"/>
    <lineage>
        <taxon>Archaea</taxon>
        <taxon>Thermoproteota</taxon>
        <taxon>Thermoprotei</taxon>
        <taxon>Thermoproteales</taxon>
        <taxon>Thermoproteaceae</taxon>
        <taxon>Pyrobaculum</taxon>
    </lineage>
</organism>
<dbReference type="GO" id="GO:0097268">
    <property type="term" value="C:cytoophidium"/>
    <property type="evidence" value="ECO:0007669"/>
    <property type="project" value="UniProtKB-ARBA"/>
</dbReference>
<dbReference type="GO" id="GO:0003883">
    <property type="term" value="F:CTP synthase activity"/>
    <property type="evidence" value="ECO:0007669"/>
    <property type="project" value="UniProtKB-UniRule"/>
</dbReference>
<evidence type="ECO:0000256" key="1">
    <source>
        <dbReference type="ARBA" id="ARBA00005171"/>
    </source>
</evidence>
<comment type="miscellaneous">
    <text evidence="11">CTPSs have evolved a hybrid strategy for distinguishing between UTP and CTP. The overlapping regions of the product feedback inhibitory and substrate sites recognize a common feature in both compounds, the triphosphate moiety. To differentiate isosteric substrate and product pyrimidine rings, an additional pocket far from the expected kinase/ligase catalytic site, specifically recognizes the cytosine and ribose portions of the product inhibitor.</text>
</comment>
<keyword evidence="5 11" id="KW-0547">Nucleotide-binding</keyword>
<dbReference type="STRING" id="1104324.P186_0666"/>
<keyword evidence="4 11" id="KW-0479">Metal-binding</keyword>
<dbReference type="InterPro" id="IPR027417">
    <property type="entry name" value="P-loop_NTPase"/>
</dbReference>
<dbReference type="EC" id="6.3.4.2" evidence="11"/>
<dbReference type="CDD" id="cd03113">
    <property type="entry name" value="CTPS_N"/>
    <property type="match status" value="1"/>
</dbReference>
<dbReference type="FunFam" id="3.40.50.880:FF:000002">
    <property type="entry name" value="CTP synthase"/>
    <property type="match status" value="1"/>
</dbReference>
<dbReference type="Gene3D" id="3.40.50.880">
    <property type="match status" value="1"/>
</dbReference>
<evidence type="ECO:0000256" key="11">
    <source>
        <dbReference type="HAMAP-Rule" id="MF_01227"/>
    </source>
</evidence>
<dbReference type="GO" id="GO:0004359">
    <property type="term" value="F:glutaminase activity"/>
    <property type="evidence" value="ECO:0007669"/>
    <property type="project" value="RHEA"/>
</dbReference>
<proteinExistence type="inferred from homology"/>
<comment type="activity regulation">
    <text evidence="11">Allosterically activated by GTP, when glutamine is the substrate; GTP has no effect on the reaction when ammonia is the substrate. The allosteric effector GTP functions by stabilizing the protein conformation that binds the tetrahedral intermediate(s) formed during glutamine hydrolysis. Inhibited by the product CTP, via allosteric rather than competitive inhibition.</text>
</comment>
<dbReference type="NCBIfam" id="TIGR00337">
    <property type="entry name" value="PyrG"/>
    <property type="match status" value="1"/>
</dbReference>
<keyword evidence="6 11" id="KW-0067">ATP-binding</keyword>
<feature type="active site" description="Nucleophile; for glutamine hydrolysis" evidence="11">
    <location>
        <position position="396"/>
    </location>
</feature>
<evidence type="ECO:0000313" key="14">
    <source>
        <dbReference type="EMBL" id="AET32117.1"/>
    </source>
</evidence>
<keyword evidence="9 11" id="KW-0665">Pyrimidine biosynthesis</keyword>
<feature type="binding site" evidence="11">
    <location>
        <position position="31"/>
    </location>
    <ligand>
        <name>CTP</name>
        <dbReference type="ChEBI" id="CHEBI:37563"/>
        <note>allosteric inhibitor</note>
    </ligand>
</feature>
<feature type="binding site" evidence="11">
    <location>
        <begin position="32"/>
        <end position="37"/>
    </location>
    <ligand>
        <name>ATP</name>
        <dbReference type="ChEBI" id="CHEBI:30616"/>
    </ligand>
</feature>
<feature type="binding site" evidence="11">
    <location>
        <position position="89"/>
    </location>
    <ligand>
        <name>Mg(2+)</name>
        <dbReference type="ChEBI" id="CHEBI:18420"/>
    </ligand>
</feature>
<feature type="binding site" evidence="11">
    <location>
        <position position="72"/>
    </location>
    <ligand>
        <name>L-glutamine</name>
        <dbReference type="ChEBI" id="CHEBI:58359"/>
    </ligand>
</feature>
<comment type="catalytic activity">
    <reaction evidence="10 11">
        <text>UTP + L-glutamine + ATP + H2O = CTP + L-glutamate + ADP + phosphate + 2 H(+)</text>
        <dbReference type="Rhea" id="RHEA:26426"/>
        <dbReference type="ChEBI" id="CHEBI:15377"/>
        <dbReference type="ChEBI" id="CHEBI:15378"/>
        <dbReference type="ChEBI" id="CHEBI:29985"/>
        <dbReference type="ChEBI" id="CHEBI:30616"/>
        <dbReference type="ChEBI" id="CHEBI:37563"/>
        <dbReference type="ChEBI" id="CHEBI:43474"/>
        <dbReference type="ChEBI" id="CHEBI:46398"/>
        <dbReference type="ChEBI" id="CHEBI:58359"/>
        <dbReference type="ChEBI" id="CHEBI:456216"/>
        <dbReference type="EC" id="6.3.4.2"/>
    </reaction>
</comment>
<dbReference type="KEGG" id="pyr:P186_0666"/>
<dbReference type="HOGENOM" id="CLU_011675_5_0_2"/>
<dbReference type="EMBL" id="CP003098">
    <property type="protein sequence ID" value="AET32117.1"/>
    <property type="molecule type" value="Genomic_DNA"/>
</dbReference>
<dbReference type="Gene3D" id="3.40.50.300">
    <property type="entry name" value="P-loop containing nucleotide triphosphate hydrolases"/>
    <property type="match status" value="1"/>
</dbReference>
<dbReference type="InterPro" id="IPR029062">
    <property type="entry name" value="Class_I_gatase-like"/>
</dbReference>
<dbReference type="GO" id="GO:0019856">
    <property type="term" value="P:pyrimidine nucleobase biosynthetic process"/>
    <property type="evidence" value="ECO:0007669"/>
    <property type="project" value="TreeGrafter"/>
</dbReference>
<comment type="caution">
    <text evidence="11">Lacks conserved residue(s) required for the propagation of feature annotation.</text>
</comment>
<comment type="subunit">
    <text evidence="11">Homotetramer.</text>
</comment>
<comment type="similarity">
    <text evidence="2 11">Belongs to the CTP synthase family.</text>
</comment>
<evidence type="ECO:0000259" key="13">
    <source>
        <dbReference type="Pfam" id="PF06418"/>
    </source>
</evidence>
<dbReference type="FunFam" id="3.40.50.300:FF:000009">
    <property type="entry name" value="CTP synthase"/>
    <property type="match status" value="1"/>
</dbReference>
<evidence type="ECO:0000256" key="6">
    <source>
        <dbReference type="ARBA" id="ARBA00022840"/>
    </source>
</evidence>
<evidence type="ECO:0000256" key="7">
    <source>
        <dbReference type="ARBA" id="ARBA00022842"/>
    </source>
</evidence>
<dbReference type="PROSITE" id="PS51273">
    <property type="entry name" value="GATASE_TYPE_1"/>
    <property type="match status" value="1"/>
</dbReference>
<feature type="domain" description="CTP synthase N-terminal" evidence="13">
    <location>
        <begin position="21"/>
        <end position="282"/>
    </location>
</feature>
<feature type="binding site" evidence="11">
    <location>
        <position position="239"/>
    </location>
    <ligand>
        <name>CTP</name>
        <dbReference type="ChEBI" id="CHEBI:37563"/>
        <note>allosteric inhibitor</note>
    </ligand>
</feature>
<dbReference type="GO" id="GO:0005524">
    <property type="term" value="F:ATP binding"/>
    <property type="evidence" value="ECO:0007669"/>
    <property type="project" value="UniProtKB-KW"/>
</dbReference>
<comment type="function">
    <text evidence="11">Catalyzes the ATP-dependent amination of UTP to CTP with either L-glutamine or ammonia as the source of nitrogen. Regulates intracellular CTP levels through interactions with the four ribonucleotide triphosphates.</text>
</comment>
<dbReference type="GO" id="GO:0042802">
    <property type="term" value="F:identical protein binding"/>
    <property type="evidence" value="ECO:0007669"/>
    <property type="project" value="TreeGrafter"/>
</dbReference>
<evidence type="ECO:0000256" key="9">
    <source>
        <dbReference type="ARBA" id="ARBA00022975"/>
    </source>
</evidence>
<evidence type="ECO:0000259" key="12">
    <source>
        <dbReference type="Pfam" id="PF00117"/>
    </source>
</evidence>
<feature type="domain" description="Glutamine amidotransferase" evidence="12">
    <location>
        <begin position="317"/>
        <end position="541"/>
    </location>
</feature>
<feature type="binding site" evidence="11">
    <location>
        <position position="477"/>
    </location>
    <ligand>
        <name>L-glutamine</name>
        <dbReference type="ChEBI" id="CHEBI:58359"/>
    </ligand>
</feature>
<dbReference type="InterPro" id="IPR017456">
    <property type="entry name" value="CTP_synthase_N"/>
</dbReference>
<comment type="catalytic activity">
    <reaction evidence="11">
        <text>UTP + NH4(+) + ATP = CTP + ADP + phosphate + 2 H(+)</text>
        <dbReference type="Rhea" id="RHEA:16597"/>
        <dbReference type="ChEBI" id="CHEBI:15378"/>
        <dbReference type="ChEBI" id="CHEBI:28938"/>
        <dbReference type="ChEBI" id="CHEBI:30616"/>
        <dbReference type="ChEBI" id="CHEBI:37563"/>
        <dbReference type="ChEBI" id="CHEBI:43474"/>
        <dbReference type="ChEBI" id="CHEBI:46398"/>
        <dbReference type="ChEBI" id="CHEBI:456216"/>
    </reaction>
</comment>
<dbReference type="SUPFAM" id="SSF52317">
    <property type="entry name" value="Class I glutamine amidotransferase-like"/>
    <property type="match status" value="1"/>
</dbReference>
<feature type="binding site" evidence="11">
    <location>
        <position position="239"/>
    </location>
    <ligand>
        <name>UTP</name>
        <dbReference type="ChEBI" id="CHEBI:46398"/>
    </ligand>
</feature>
<dbReference type="SUPFAM" id="SSF52540">
    <property type="entry name" value="P-loop containing nucleoside triphosphate hydrolases"/>
    <property type="match status" value="1"/>
</dbReference>
<feature type="region of interest" description="Amidoligase domain" evidence="11">
    <location>
        <begin position="1"/>
        <end position="282"/>
    </location>
</feature>
<dbReference type="PANTHER" id="PTHR11550">
    <property type="entry name" value="CTP SYNTHASE"/>
    <property type="match status" value="1"/>
</dbReference>
<comment type="catalytic activity">
    <reaction evidence="11">
        <text>L-glutamine + H2O = L-glutamate + NH4(+)</text>
        <dbReference type="Rhea" id="RHEA:15889"/>
        <dbReference type="ChEBI" id="CHEBI:15377"/>
        <dbReference type="ChEBI" id="CHEBI:28938"/>
        <dbReference type="ChEBI" id="CHEBI:29985"/>
        <dbReference type="ChEBI" id="CHEBI:58359"/>
    </reaction>
</comment>
<dbReference type="eggNOG" id="arCOG00063">
    <property type="taxonomic scope" value="Archaea"/>
</dbReference>
<feature type="binding site" evidence="11">
    <location>
        <position position="420"/>
    </location>
    <ligand>
        <name>L-glutamine</name>
        <dbReference type="ChEBI" id="CHEBI:58359"/>
    </ligand>
</feature>
<feature type="binding site" evidence="11">
    <location>
        <position position="157"/>
    </location>
    <ligand>
        <name>Mg(2+)</name>
        <dbReference type="ChEBI" id="CHEBI:18420"/>
    </ligand>
</feature>
<dbReference type="Pfam" id="PF00117">
    <property type="entry name" value="GATase"/>
    <property type="match status" value="1"/>
</dbReference>
<feature type="binding site" evidence="11">
    <location>
        <position position="369"/>
    </location>
    <ligand>
        <name>L-glutamine</name>
        <dbReference type="ChEBI" id="CHEBI:58359"/>
    </ligand>
</feature>
<dbReference type="MEROPS" id="C26.964"/>
<feature type="binding site" evidence="11">
    <location>
        <begin position="164"/>
        <end position="166"/>
    </location>
    <ligand>
        <name>CTP</name>
        <dbReference type="ChEBI" id="CHEBI:37563"/>
        <note>allosteric inhibitor</note>
    </ligand>
</feature>
<keyword evidence="8 11" id="KW-0315">Glutamine amidotransferase</keyword>
<feature type="binding site" evidence="11">
    <location>
        <begin position="203"/>
        <end position="208"/>
    </location>
    <ligand>
        <name>CTP</name>
        <dbReference type="ChEBI" id="CHEBI:37563"/>
        <note>allosteric inhibitor</note>
    </ligand>
</feature>
<feature type="binding site" evidence="11">
    <location>
        <position position="89"/>
    </location>
    <ligand>
        <name>ATP</name>
        <dbReference type="ChEBI" id="CHEBI:30616"/>
    </ligand>
</feature>
<gene>
    <name evidence="11" type="primary">pyrG</name>
    <name evidence="14" type="ORF">P186_0666</name>
</gene>
<evidence type="ECO:0000256" key="8">
    <source>
        <dbReference type="ARBA" id="ARBA00022962"/>
    </source>
</evidence>
<feature type="binding site" evidence="11">
    <location>
        <position position="257"/>
    </location>
    <ligand>
        <name>ATP</name>
        <dbReference type="ChEBI" id="CHEBI:30616"/>
    </ligand>
</feature>
<evidence type="ECO:0000256" key="4">
    <source>
        <dbReference type="ARBA" id="ARBA00022723"/>
    </source>
</evidence>
<dbReference type="InterPro" id="IPR033828">
    <property type="entry name" value="GATase1_CTP_Synthase"/>
</dbReference>
<dbReference type="CDD" id="cd01746">
    <property type="entry name" value="GATase1_CTP_Synthase"/>
    <property type="match status" value="1"/>
</dbReference>
<evidence type="ECO:0000313" key="15">
    <source>
        <dbReference type="Proteomes" id="UP000005867"/>
    </source>
</evidence>
<keyword evidence="15" id="KW-1185">Reference proteome</keyword>